<feature type="non-terminal residue" evidence="4">
    <location>
        <position position="424"/>
    </location>
</feature>
<dbReference type="SMART" id="SM00642">
    <property type="entry name" value="Aamy"/>
    <property type="match status" value="1"/>
</dbReference>
<dbReference type="CDD" id="cd02857">
    <property type="entry name" value="E_set_CDase_PDE_N"/>
    <property type="match status" value="1"/>
</dbReference>
<accession>X1G1F7</accession>
<keyword evidence="1" id="KW-0378">Hydrolase</keyword>
<dbReference type="GO" id="GO:0004553">
    <property type="term" value="F:hydrolase activity, hydrolyzing O-glycosyl compounds"/>
    <property type="evidence" value="ECO:0007669"/>
    <property type="project" value="InterPro"/>
</dbReference>
<evidence type="ECO:0000256" key="1">
    <source>
        <dbReference type="ARBA" id="ARBA00022801"/>
    </source>
</evidence>
<keyword evidence="2" id="KW-0326">Glycosidase</keyword>
<dbReference type="AlphaFoldDB" id="X1G1F7"/>
<reference evidence="4" key="1">
    <citation type="journal article" date="2014" name="Front. Microbiol.">
        <title>High frequency of phylogenetically diverse reductive dehalogenase-homologous genes in deep subseafloor sedimentary metagenomes.</title>
        <authorList>
            <person name="Kawai M."/>
            <person name="Futagami T."/>
            <person name="Toyoda A."/>
            <person name="Takaki Y."/>
            <person name="Nishi S."/>
            <person name="Hori S."/>
            <person name="Arai W."/>
            <person name="Tsubouchi T."/>
            <person name="Morono Y."/>
            <person name="Uchiyama I."/>
            <person name="Ito T."/>
            <person name="Fujiyama A."/>
            <person name="Inagaki F."/>
            <person name="Takami H."/>
        </authorList>
    </citation>
    <scope>NUCLEOTIDE SEQUENCE</scope>
    <source>
        <strain evidence="4">Expedition CK06-06</strain>
    </source>
</reference>
<dbReference type="PANTHER" id="PTHR10357">
    <property type="entry name" value="ALPHA-AMYLASE FAMILY MEMBER"/>
    <property type="match status" value="1"/>
</dbReference>
<dbReference type="InterPro" id="IPR013783">
    <property type="entry name" value="Ig-like_fold"/>
</dbReference>
<dbReference type="InterPro" id="IPR006047">
    <property type="entry name" value="GH13_cat_dom"/>
</dbReference>
<gene>
    <name evidence="4" type="ORF">S03H2_10922</name>
</gene>
<dbReference type="InterPro" id="IPR014756">
    <property type="entry name" value="Ig_E-set"/>
</dbReference>
<dbReference type="Gene3D" id="3.90.400.10">
    <property type="entry name" value="Oligo-1,6-glucosidase, Domain 2"/>
    <property type="match status" value="1"/>
</dbReference>
<dbReference type="Gene3D" id="3.20.20.80">
    <property type="entry name" value="Glycosidases"/>
    <property type="match status" value="1"/>
</dbReference>
<protein>
    <recommendedName>
        <fullName evidence="3">Glycosyl hydrolase family 13 catalytic domain-containing protein</fullName>
    </recommendedName>
</protein>
<dbReference type="Pfam" id="PF00128">
    <property type="entry name" value="Alpha-amylase"/>
    <property type="match status" value="1"/>
</dbReference>
<evidence type="ECO:0000259" key="3">
    <source>
        <dbReference type="SMART" id="SM00642"/>
    </source>
</evidence>
<organism evidence="4">
    <name type="scientific">marine sediment metagenome</name>
    <dbReference type="NCBI Taxonomy" id="412755"/>
    <lineage>
        <taxon>unclassified sequences</taxon>
        <taxon>metagenomes</taxon>
        <taxon>ecological metagenomes</taxon>
    </lineage>
</organism>
<dbReference type="EMBL" id="BARU01005594">
    <property type="protein sequence ID" value="GAH38625.1"/>
    <property type="molecule type" value="Genomic_DNA"/>
</dbReference>
<dbReference type="SUPFAM" id="SSF81296">
    <property type="entry name" value="E set domains"/>
    <property type="match status" value="1"/>
</dbReference>
<evidence type="ECO:0000313" key="4">
    <source>
        <dbReference type="EMBL" id="GAH38625.1"/>
    </source>
</evidence>
<sequence length="424" mass="48788">MQRLLGTIIVFLLPQLSNAIDPADVFHNSNSIFYVNPSVGEIKLKVKKGSIIDAQVIINSDSAKMEIWYRNGDFDYFAARLNKFDTTATYRFILKNTGDSLIFPATDEFKPDVPLLTPPAWAFGKIYYSIFIDGFYNGVLTNDPEEKLIWGTKPEKWRSYGGDLKGVLRKIAYIDSFNPDIIILQPIFSASSNHKFNPKDYASIDSCFGDTMDLKNLIDEVHKRDKKIILSVIFTHTGIDFPAFVDVVKKGKESKYIEWYFIKSTPITTSPLNYECWRSDSRFPKLNLRNPQVANYLIGFLEYWKHFGFDGFYIGEDEKIDADFILTLRTHLKTKYPDILLLGSDVRFLDGNGFDGSTNRNFLDILMKYFVKNTLTTSDFDNLLQKMFFFNAPQVNCMNLISLSDYDKRILGEADIIKNLYAFI</sequence>
<dbReference type="Gene3D" id="2.60.40.10">
    <property type="entry name" value="Immunoglobulins"/>
    <property type="match status" value="1"/>
</dbReference>
<dbReference type="InterPro" id="IPR004185">
    <property type="entry name" value="Glyco_hydro_13_lg-like_dom"/>
</dbReference>
<feature type="domain" description="Glycosyl hydrolase family 13 catalytic" evidence="3">
    <location>
        <begin position="129"/>
        <end position="424"/>
    </location>
</feature>
<dbReference type="SUPFAM" id="SSF51445">
    <property type="entry name" value="(Trans)glycosidases"/>
    <property type="match status" value="1"/>
</dbReference>
<comment type="caution">
    <text evidence="4">The sequence shown here is derived from an EMBL/GenBank/DDBJ whole genome shotgun (WGS) entry which is preliminary data.</text>
</comment>
<dbReference type="PANTHER" id="PTHR10357:SF210">
    <property type="entry name" value="MALTODEXTRIN GLUCOSIDASE"/>
    <property type="match status" value="1"/>
</dbReference>
<evidence type="ECO:0000256" key="2">
    <source>
        <dbReference type="ARBA" id="ARBA00023295"/>
    </source>
</evidence>
<proteinExistence type="predicted"/>
<dbReference type="GO" id="GO:0005975">
    <property type="term" value="P:carbohydrate metabolic process"/>
    <property type="evidence" value="ECO:0007669"/>
    <property type="project" value="InterPro"/>
</dbReference>
<dbReference type="InterPro" id="IPR045857">
    <property type="entry name" value="O16G_dom_2"/>
</dbReference>
<name>X1G1F7_9ZZZZ</name>
<dbReference type="InterPro" id="IPR017853">
    <property type="entry name" value="GH"/>
</dbReference>